<evidence type="ECO:0000256" key="2">
    <source>
        <dbReference type="ARBA" id="ARBA00022670"/>
    </source>
</evidence>
<accession>A0A1F5PL45</accession>
<keyword evidence="4" id="KW-1133">Transmembrane helix</keyword>
<dbReference type="Gene3D" id="2.30.42.10">
    <property type="match status" value="1"/>
</dbReference>
<evidence type="ECO:0000256" key="3">
    <source>
        <dbReference type="ARBA" id="ARBA00022801"/>
    </source>
</evidence>
<dbReference type="Gene3D" id="2.40.10.120">
    <property type="match status" value="1"/>
</dbReference>
<dbReference type="InterPro" id="IPR036034">
    <property type="entry name" value="PDZ_sf"/>
</dbReference>
<dbReference type="InterPro" id="IPR009003">
    <property type="entry name" value="Peptidase_S1_PA"/>
</dbReference>
<comment type="caution">
    <text evidence="6">The sequence shown here is derived from an EMBL/GenBank/DDBJ whole genome shotgun (WGS) entry which is preliminary data.</text>
</comment>
<keyword evidence="3" id="KW-0378">Hydrolase</keyword>
<protein>
    <recommendedName>
        <fullName evidence="5">PDZ domain-containing protein</fullName>
    </recommendedName>
</protein>
<dbReference type="Pfam" id="PF17820">
    <property type="entry name" value="PDZ_6"/>
    <property type="match status" value="1"/>
</dbReference>
<evidence type="ECO:0000313" key="6">
    <source>
        <dbReference type="EMBL" id="OGE90631.1"/>
    </source>
</evidence>
<dbReference type="PANTHER" id="PTHR22939">
    <property type="entry name" value="SERINE PROTEASE FAMILY S1C HTRA-RELATED"/>
    <property type="match status" value="1"/>
</dbReference>
<feature type="domain" description="PDZ" evidence="5">
    <location>
        <begin position="250"/>
        <end position="323"/>
    </location>
</feature>
<comment type="similarity">
    <text evidence="1">Belongs to the peptidase S1C family.</text>
</comment>
<gene>
    <name evidence="6" type="ORF">A3E29_00660</name>
</gene>
<dbReference type="InterPro" id="IPR001478">
    <property type="entry name" value="PDZ"/>
</dbReference>
<dbReference type="AlphaFoldDB" id="A0A1F5PL45"/>
<reference evidence="6 7" key="1">
    <citation type="journal article" date="2016" name="Nat. Commun.">
        <title>Thousands of microbial genomes shed light on interconnected biogeochemical processes in an aquifer system.</title>
        <authorList>
            <person name="Anantharaman K."/>
            <person name="Brown C.T."/>
            <person name="Hug L.A."/>
            <person name="Sharon I."/>
            <person name="Castelle C.J."/>
            <person name="Probst A.J."/>
            <person name="Thomas B.C."/>
            <person name="Singh A."/>
            <person name="Wilkins M.J."/>
            <person name="Karaoz U."/>
            <person name="Brodie E.L."/>
            <person name="Williams K.H."/>
            <person name="Hubbard S.S."/>
            <person name="Banfield J.F."/>
        </authorList>
    </citation>
    <scope>NUCLEOTIDE SEQUENCE [LARGE SCALE GENOMIC DNA]</scope>
</reference>
<keyword evidence="4" id="KW-0812">Transmembrane</keyword>
<dbReference type="PANTHER" id="PTHR22939:SF129">
    <property type="entry name" value="SERINE PROTEASE HTRA2, MITOCHONDRIAL"/>
    <property type="match status" value="1"/>
</dbReference>
<dbReference type="InterPro" id="IPR001940">
    <property type="entry name" value="Peptidase_S1C"/>
</dbReference>
<dbReference type="SUPFAM" id="SSF50494">
    <property type="entry name" value="Trypsin-like serine proteases"/>
    <property type="match status" value="1"/>
</dbReference>
<keyword evidence="4" id="KW-0472">Membrane</keyword>
<keyword evidence="2" id="KW-0645">Protease</keyword>
<name>A0A1F5PL45_9BACT</name>
<dbReference type="Proteomes" id="UP000177682">
    <property type="component" value="Unassembled WGS sequence"/>
</dbReference>
<dbReference type="EMBL" id="MFEY01000004">
    <property type="protein sequence ID" value="OGE90631.1"/>
    <property type="molecule type" value="Genomic_DNA"/>
</dbReference>
<dbReference type="PROSITE" id="PS50106">
    <property type="entry name" value="PDZ"/>
    <property type="match status" value="1"/>
</dbReference>
<evidence type="ECO:0000259" key="5">
    <source>
        <dbReference type="PROSITE" id="PS50106"/>
    </source>
</evidence>
<dbReference type="Pfam" id="PF13365">
    <property type="entry name" value="Trypsin_2"/>
    <property type="match status" value="1"/>
</dbReference>
<feature type="transmembrane region" description="Helical" evidence="4">
    <location>
        <begin position="6"/>
        <end position="29"/>
    </location>
</feature>
<dbReference type="SUPFAM" id="SSF50156">
    <property type="entry name" value="PDZ domain-like"/>
    <property type="match status" value="1"/>
</dbReference>
<evidence type="ECO:0000256" key="4">
    <source>
        <dbReference type="SAM" id="Phobius"/>
    </source>
</evidence>
<evidence type="ECO:0000256" key="1">
    <source>
        <dbReference type="ARBA" id="ARBA00010541"/>
    </source>
</evidence>
<proteinExistence type="inferred from homology"/>
<dbReference type="GO" id="GO:0006508">
    <property type="term" value="P:proteolysis"/>
    <property type="evidence" value="ECO:0007669"/>
    <property type="project" value="UniProtKB-KW"/>
</dbReference>
<sequence>MNRKQLIIITVIAFFVGAAGSIILGRLILPSLATVRGMSWVNRLVSNAPIVVNRREEVQFTEGVDLSDLVKRASNITVNIYAKGEANFLGNGIVVTSDGLIFTATEVIGSRSEVRVGLNDGSLHDALVHATDPKSNLAILTIEANNLSTTQFDNAANLPPGQRVVVLGQGNAEFVRSFNTGFVTSSVSNSSSLTQVYSSETFTQTIGINVPTGREFVGGPVLALNGRVIGMVTADRILIAENLQTALNSYLKSGKISRPYFGISYLNLSASLAEVKGLAKPGALVVAVNRGSPAEKAGLRPNDLIVEIDGQGLDRMSLERVLNQRGLGAMKLKVIRADQQLDLTAILTEK</sequence>
<evidence type="ECO:0000313" key="7">
    <source>
        <dbReference type="Proteomes" id="UP000177682"/>
    </source>
</evidence>
<dbReference type="SMART" id="SM00228">
    <property type="entry name" value="PDZ"/>
    <property type="match status" value="1"/>
</dbReference>
<dbReference type="InterPro" id="IPR041489">
    <property type="entry name" value="PDZ_6"/>
</dbReference>
<organism evidence="6 7">
    <name type="scientific">Candidatus Doudnabacteria bacterium RIFCSPHIGHO2_12_FULL_48_16</name>
    <dbReference type="NCBI Taxonomy" id="1817838"/>
    <lineage>
        <taxon>Bacteria</taxon>
        <taxon>Candidatus Doudnaibacteriota</taxon>
    </lineage>
</organism>
<dbReference type="PRINTS" id="PR00834">
    <property type="entry name" value="PROTEASES2C"/>
</dbReference>
<dbReference type="GO" id="GO:0004252">
    <property type="term" value="F:serine-type endopeptidase activity"/>
    <property type="evidence" value="ECO:0007669"/>
    <property type="project" value="InterPro"/>
</dbReference>